<dbReference type="EMBL" id="AVOT02051041">
    <property type="protein sequence ID" value="MBW0546079.1"/>
    <property type="molecule type" value="Genomic_DNA"/>
</dbReference>
<name>A0A9Q3FW04_9BASI</name>
<protein>
    <submittedName>
        <fullName evidence="2">Uncharacterized protein</fullName>
    </submittedName>
</protein>
<dbReference type="AlphaFoldDB" id="A0A9Q3FW04"/>
<dbReference type="Proteomes" id="UP000765509">
    <property type="component" value="Unassembled WGS sequence"/>
</dbReference>
<comment type="caution">
    <text evidence="2">The sequence shown here is derived from an EMBL/GenBank/DDBJ whole genome shotgun (WGS) entry which is preliminary data.</text>
</comment>
<accession>A0A9Q3FW04</accession>
<feature type="compositionally biased region" description="Polar residues" evidence="1">
    <location>
        <begin position="97"/>
        <end position="106"/>
    </location>
</feature>
<evidence type="ECO:0000313" key="2">
    <source>
        <dbReference type="EMBL" id="MBW0546079.1"/>
    </source>
</evidence>
<feature type="region of interest" description="Disordered" evidence="1">
    <location>
        <begin position="40"/>
        <end position="111"/>
    </location>
</feature>
<gene>
    <name evidence="2" type="ORF">O181_085794</name>
</gene>
<proteinExistence type="predicted"/>
<reference evidence="2" key="1">
    <citation type="submission" date="2021-03" db="EMBL/GenBank/DDBJ databases">
        <title>Draft genome sequence of rust myrtle Austropuccinia psidii MF-1, a brazilian biotype.</title>
        <authorList>
            <person name="Quecine M.C."/>
            <person name="Pachon D.M.R."/>
            <person name="Bonatelli M.L."/>
            <person name="Correr F.H."/>
            <person name="Franceschini L.M."/>
            <person name="Leite T.F."/>
            <person name="Margarido G.R.A."/>
            <person name="Almeida C.A."/>
            <person name="Ferrarezi J.A."/>
            <person name="Labate C.A."/>
        </authorList>
    </citation>
    <scope>NUCLEOTIDE SEQUENCE</scope>
    <source>
        <strain evidence="2">MF-1</strain>
    </source>
</reference>
<organism evidence="2 3">
    <name type="scientific">Austropuccinia psidii MF-1</name>
    <dbReference type="NCBI Taxonomy" id="1389203"/>
    <lineage>
        <taxon>Eukaryota</taxon>
        <taxon>Fungi</taxon>
        <taxon>Dikarya</taxon>
        <taxon>Basidiomycota</taxon>
        <taxon>Pucciniomycotina</taxon>
        <taxon>Pucciniomycetes</taxon>
        <taxon>Pucciniales</taxon>
        <taxon>Sphaerophragmiaceae</taxon>
        <taxon>Austropuccinia</taxon>
    </lineage>
</organism>
<evidence type="ECO:0000313" key="3">
    <source>
        <dbReference type="Proteomes" id="UP000765509"/>
    </source>
</evidence>
<keyword evidence="3" id="KW-1185">Reference proteome</keyword>
<sequence>MSPKIPLTTPIESSMNVSGLNIDVGITTAQTLSTCSIANSSVTPIPPTPTNTQMHVSDRPGSTPEISGKAKPQSKFPSDFLLNPVESQEPSGKGKQPSLNILSGSQAHVGEKRDHGDILLGVVFWREIWH</sequence>
<evidence type="ECO:0000256" key="1">
    <source>
        <dbReference type="SAM" id="MobiDB-lite"/>
    </source>
</evidence>